<proteinExistence type="predicted"/>
<dbReference type="AlphaFoldDB" id="A0AAD5SEF7"/>
<evidence type="ECO:0000313" key="2">
    <source>
        <dbReference type="Proteomes" id="UP001212841"/>
    </source>
</evidence>
<gene>
    <name evidence="1" type="ORF">HK097_005235</name>
</gene>
<dbReference type="Proteomes" id="UP001212841">
    <property type="component" value="Unassembled WGS sequence"/>
</dbReference>
<protein>
    <submittedName>
        <fullName evidence="1">Uncharacterized protein</fullName>
    </submittedName>
</protein>
<sequence length="70" mass="7710">MARFKKTLEDAGSGKGRKLYKEVELGYGSLTRRCEYALCADNGSIFCFGRCDGEIDYVEFGGPAEVANMN</sequence>
<dbReference type="EMBL" id="JADGJD010000246">
    <property type="protein sequence ID" value="KAJ3053008.1"/>
    <property type="molecule type" value="Genomic_DNA"/>
</dbReference>
<keyword evidence="2" id="KW-1185">Reference proteome</keyword>
<name>A0AAD5SEF7_9FUNG</name>
<accession>A0AAD5SEF7</accession>
<organism evidence="1 2">
    <name type="scientific">Rhizophlyctis rosea</name>
    <dbReference type="NCBI Taxonomy" id="64517"/>
    <lineage>
        <taxon>Eukaryota</taxon>
        <taxon>Fungi</taxon>
        <taxon>Fungi incertae sedis</taxon>
        <taxon>Chytridiomycota</taxon>
        <taxon>Chytridiomycota incertae sedis</taxon>
        <taxon>Chytridiomycetes</taxon>
        <taxon>Rhizophlyctidales</taxon>
        <taxon>Rhizophlyctidaceae</taxon>
        <taxon>Rhizophlyctis</taxon>
    </lineage>
</organism>
<reference evidence="1" key="1">
    <citation type="submission" date="2020-05" db="EMBL/GenBank/DDBJ databases">
        <title>Phylogenomic resolution of chytrid fungi.</title>
        <authorList>
            <person name="Stajich J.E."/>
            <person name="Amses K."/>
            <person name="Simmons R."/>
            <person name="Seto K."/>
            <person name="Myers J."/>
            <person name="Bonds A."/>
            <person name="Quandt C.A."/>
            <person name="Barry K."/>
            <person name="Liu P."/>
            <person name="Grigoriev I."/>
            <person name="Longcore J.E."/>
            <person name="James T.Y."/>
        </authorList>
    </citation>
    <scope>NUCLEOTIDE SEQUENCE</scope>
    <source>
        <strain evidence="1">JEL0318</strain>
    </source>
</reference>
<comment type="caution">
    <text evidence="1">The sequence shown here is derived from an EMBL/GenBank/DDBJ whole genome shotgun (WGS) entry which is preliminary data.</text>
</comment>
<evidence type="ECO:0000313" key="1">
    <source>
        <dbReference type="EMBL" id="KAJ3053008.1"/>
    </source>
</evidence>